<feature type="signal peptide" evidence="1">
    <location>
        <begin position="1"/>
        <end position="24"/>
    </location>
</feature>
<keyword evidence="3" id="KW-1185">Reference proteome</keyword>
<name>A0AA39X9B4_9PEZI</name>
<protein>
    <recommendedName>
        <fullName evidence="4">Secreted protein</fullName>
    </recommendedName>
</protein>
<sequence length="145" mass="15564">MLGSSRLSLSLGGWVGQLLLPAICSICRTPPPPKNSLLASECRAEPSKCSLSVGNSGLGRGMIYLIPPTRLPRLSACLPNLPPFSGFYLSASQPASQPATSHVCFRWETTDDRTKLVIHLLELLLFPVGLVKISPPLPLAPFSRC</sequence>
<accession>A0AA39X9B4</accession>
<gene>
    <name evidence="2" type="ORF">B0T17DRAFT_182642</name>
</gene>
<feature type="chain" id="PRO_5041355804" description="Secreted protein" evidence="1">
    <location>
        <begin position="25"/>
        <end position="145"/>
    </location>
</feature>
<dbReference type="EMBL" id="JAULSR010000002">
    <property type="protein sequence ID" value="KAK0629307.1"/>
    <property type="molecule type" value="Genomic_DNA"/>
</dbReference>
<reference evidence="2" key="1">
    <citation type="submission" date="2023-06" db="EMBL/GenBank/DDBJ databases">
        <title>Genome-scale phylogeny and comparative genomics of the fungal order Sordariales.</title>
        <authorList>
            <consortium name="Lawrence Berkeley National Laboratory"/>
            <person name="Hensen N."/>
            <person name="Bonometti L."/>
            <person name="Westerberg I."/>
            <person name="Brannstrom I.O."/>
            <person name="Guillou S."/>
            <person name="Cros-Aarteil S."/>
            <person name="Calhoun S."/>
            <person name="Haridas S."/>
            <person name="Kuo A."/>
            <person name="Mondo S."/>
            <person name="Pangilinan J."/>
            <person name="Riley R."/>
            <person name="LaButti K."/>
            <person name="Andreopoulos B."/>
            <person name="Lipzen A."/>
            <person name="Chen C."/>
            <person name="Yanf M."/>
            <person name="Daum C."/>
            <person name="Ng V."/>
            <person name="Clum A."/>
            <person name="Steindorff A."/>
            <person name="Ohm R."/>
            <person name="Martin F."/>
            <person name="Silar P."/>
            <person name="Natvig D."/>
            <person name="Lalanne C."/>
            <person name="Gautier V."/>
            <person name="Ament-velasquez S.L."/>
            <person name="Kruys A."/>
            <person name="Hutchinson M.I."/>
            <person name="Powell A.J."/>
            <person name="Barry K."/>
            <person name="Miller A.N."/>
            <person name="Grigoriev I.V."/>
            <person name="Debuchy R."/>
            <person name="Gladieux P."/>
            <person name="Thoren M.H."/>
            <person name="Johannesson H."/>
        </authorList>
    </citation>
    <scope>NUCLEOTIDE SEQUENCE</scope>
    <source>
        <strain evidence="2">SMH3391-2</strain>
    </source>
</reference>
<dbReference type="Proteomes" id="UP001174934">
    <property type="component" value="Unassembled WGS sequence"/>
</dbReference>
<dbReference type="AlphaFoldDB" id="A0AA39X9B4"/>
<keyword evidence="1" id="KW-0732">Signal</keyword>
<evidence type="ECO:0008006" key="4">
    <source>
        <dbReference type="Google" id="ProtNLM"/>
    </source>
</evidence>
<evidence type="ECO:0000313" key="3">
    <source>
        <dbReference type="Proteomes" id="UP001174934"/>
    </source>
</evidence>
<comment type="caution">
    <text evidence="2">The sequence shown here is derived from an EMBL/GenBank/DDBJ whole genome shotgun (WGS) entry which is preliminary data.</text>
</comment>
<evidence type="ECO:0000313" key="2">
    <source>
        <dbReference type="EMBL" id="KAK0629307.1"/>
    </source>
</evidence>
<evidence type="ECO:0000256" key="1">
    <source>
        <dbReference type="SAM" id="SignalP"/>
    </source>
</evidence>
<organism evidence="2 3">
    <name type="scientific">Bombardia bombarda</name>
    <dbReference type="NCBI Taxonomy" id="252184"/>
    <lineage>
        <taxon>Eukaryota</taxon>
        <taxon>Fungi</taxon>
        <taxon>Dikarya</taxon>
        <taxon>Ascomycota</taxon>
        <taxon>Pezizomycotina</taxon>
        <taxon>Sordariomycetes</taxon>
        <taxon>Sordariomycetidae</taxon>
        <taxon>Sordariales</taxon>
        <taxon>Lasiosphaeriaceae</taxon>
        <taxon>Bombardia</taxon>
    </lineage>
</organism>
<proteinExistence type="predicted"/>